<dbReference type="InterPro" id="IPR006715">
    <property type="entry name" value="ETS_PEA3_N"/>
</dbReference>
<comment type="caution">
    <text evidence="9">The sequence shown here is derived from an EMBL/GenBank/DDBJ whole genome shotgun (WGS) entry which is preliminary data.</text>
</comment>
<evidence type="ECO:0000256" key="7">
    <source>
        <dbReference type="SAM" id="MobiDB-lite"/>
    </source>
</evidence>
<dbReference type="Proteomes" id="UP000289886">
    <property type="component" value="Unassembled WGS sequence"/>
</dbReference>
<evidence type="ECO:0000313" key="9">
    <source>
        <dbReference type="EMBL" id="RXM27806.1"/>
    </source>
</evidence>
<dbReference type="InterPro" id="IPR036390">
    <property type="entry name" value="WH_DNA-bd_sf"/>
</dbReference>
<evidence type="ECO:0000256" key="3">
    <source>
        <dbReference type="ARBA" id="ARBA00022553"/>
    </source>
</evidence>
<sequence length="646" mass="72495">MRTDSVLLQGHSAAQELLNNSLISMLSCSACTADALACGCKSSALTPDKEQTDLLSTSLKANRPPANSPFTSSSAMDGFYDQQVPFMVPTSCPAEESSSRQANDRKRKFLDTELAHDSEELFQDLSQLQEIWIAEGGCSSAHPSALTLPSQVPDDEQYVPDFQSDNSEESSSRQANDRKRKFLDTELAHNSEELFQDLSQLQEIWIAEGGCSSAHPSALTLPSQVPDDEQYVPDFQSDNLMFHGPPLTKIKREFHSPSSELSSCSREQSLGAPYRERCLYSYSSAYDRKPPTGFKTLTPPSTPVSPCSSSHTPGTHPLHGQTPPPVTAHNPLQEQTPPPAHSQRTHPLHTQTLPFAVPHPPLTHTEGQYGSEHRFQRQMSEPCLPCPPYPPQTHSTVSRDCRPPYHRQMSEPLVPAPPQGFKQEMSDPRYAEQGVPAMGPPQPAFQHPMNIKQEPRDYCFDSEVPNCQSSFRRGNFYNNHDSKVKQEPAVYREGPPYQRRGSLQLWQFLVTLLDDPTNGHFIAWTGRGMEFKLIEPEEVARRWGIQKNRPAMNYDKLSRSLRYYYEKGIMQKVAGERYVYKFVCDPEALFSMAFPDNQRPALKPDPDCPQPEEDTLPLTHYEEGAPYLLEADQCVGGGLPYEGYVY</sequence>
<dbReference type="SMART" id="SM00413">
    <property type="entry name" value="ETS"/>
    <property type="match status" value="1"/>
</dbReference>
<dbReference type="GO" id="GO:0000981">
    <property type="term" value="F:DNA-binding transcription factor activity, RNA polymerase II-specific"/>
    <property type="evidence" value="ECO:0007669"/>
    <property type="project" value="TreeGrafter"/>
</dbReference>
<dbReference type="PROSITE" id="PS50061">
    <property type="entry name" value="ETS_DOMAIN_3"/>
    <property type="match status" value="1"/>
</dbReference>
<keyword evidence="4 6" id="KW-0238">DNA-binding</keyword>
<dbReference type="EMBL" id="SCEB01215768">
    <property type="protein sequence ID" value="RXM27806.1"/>
    <property type="molecule type" value="Genomic_DNA"/>
</dbReference>
<gene>
    <name evidence="9" type="ORF">EOD39_2858</name>
</gene>
<dbReference type="InterPro" id="IPR000418">
    <property type="entry name" value="Ets_dom"/>
</dbReference>
<dbReference type="InterPro" id="IPR036388">
    <property type="entry name" value="WH-like_DNA-bd_sf"/>
</dbReference>
<dbReference type="GO" id="GO:0030154">
    <property type="term" value="P:cell differentiation"/>
    <property type="evidence" value="ECO:0007669"/>
    <property type="project" value="TreeGrafter"/>
</dbReference>
<feature type="compositionally biased region" description="Low complexity" evidence="7">
    <location>
        <begin position="296"/>
        <end position="313"/>
    </location>
</feature>
<feature type="domain" description="ETS" evidence="8">
    <location>
        <begin position="503"/>
        <end position="583"/>
    </location>
</feature>
<evidence type="ECO:0000256" key="6">
    <source>
        <dbReference type="RuleBase" id="RU004019"/>
    </source>
</evidence>
<evidence type="ECO:0000256" key="1">
    <source>
        <dbReference type="ARBA" id="ARBA00004123"/>
    </source>
</evidence>
<dbReference type="PANTHER" id="PTHR11849:SF282">
    <property type="entry name" value="ETV5-RELATED PROTEIN ETS96B"/>
    <property type="match status" value="1"/>
</dbReference>
<dbReference type="GO" id="GO:0045893">
    <property type="term" value="P:positive regulation of DNA-templated transcription"/>
    <property type="evidence" value="ECO:0007669"/>
    <property type="project" value="UniProtKB-ARBA"/>
</dbReference>
<dbReference type="GO" id="GO:0043565">
    <property type="term" value="F:sequence-specific DNA binding"/>
    <property type="evidence" value="ECO:0007669"/>
    <property type="project" value="InterPro"/>
</dbReference>
<dbReference type="FunFam" id="1.10.10.10:FF:000121">
    <property type="entry name" value="ETS translocation variant 5"/>
    <property type="match status" value="1"/>
</dbReference>
<evidence type="ECO:0000256" key="5">
    <source>
        <dbReference type="ARBA" id="ARBA00023242"/>
    </source>
</evidence>
<accession>A0A444TXX9</accession>
<dbReference type="PROSITE" id="PS00345">
    <property type="entry name" value="ETS_DOMAIN_1"/>
    <property type="match status" value="1"/>
</dbReference>
<dbReference type="PANTHER" id="PTHR11849">
    <property type="entry name" value="ETS"/>
    <property type="match status" value="1"/>
</dbReference>
<dbReference type="PROSITE" id="PS51257">
    <property type="entry name" value="PROKAR_LIPOPROTEIN"/>
    <property type="match status" value="1"/>
</dbReference>
<comment type="subcellular location">
    <subcellularLocation>
        <location evidence="1 6">Nucleus</location>
    </subcellularLocation>
</comment>
<comment type="similarity">
    <text evidence="2 6">Belongs to the ETS family.</text>
</comment>
<dbReference type="Gene3D" id="1.10.10.10">
    <property type="entry name" value="Winged helix-like DNA-binding domain superfamily/Winged helix DNA-binding domain"/>
    <property type="match status" value="1"/>
</dbReference>
<evidence type="ECO:0000256" key="2">
    <source>
        <dbReference type="ARBA" id="ARBA00005562"/>
    </source>
</evidence>
<dbReference type="InterPro" id="IPR046328">
    <property type="entry name" value="ETS_fam"/>
</dbReference>
<keyword evidence="3" id="KW-0597">Phosphoprotein</keyword>
<name>A0A444TXX9_ACIRT</name>
<organism evidence="9 10">
    <name type="scientific">Acipenser ruthenus</name>
    <name type="common">Sterlet sturgeon</name>
    <dbReference type="NCBI Taxonomy" id="7906"/>
    <lineage>
        <taxon>Eukaryota</taxon>
        <taxon>Metazoa</taxon>
        <taxon>Chordata</taxon>
        <taxon>Craniata</taxon>
        <taxon>Vertebrata</taxon>
        <taxon>Euteleostomi</taxon>
        <taxon>Actinopterygii</taxon>
        <taxon>Chondrostei</taxon>
        <taxon>Acipenseriformes</taxon>
        <taxon>Acipenseridae</taxon>
        <taxon>Acipenser</taxon>
    </lineage>
</organism>
<protein>
    <submittedName>
        <fullName evidence="9">ETS translocation variant 5</fullName>
    </submittedName>
</protein>
<dbReference type="SUPFAM" id="SSF46785">
    <property type="entry name" value="Winged helix' DNA-binding domain"/>
    <property type="match status" value="1"/>
</dbReference>
<dbReference type="PRINTS" id="PR00454">
    <property type="entry name" value="ETSDOMAIN"/>
</dbReference>
<dbReference type="GO" id="GO:0005634">
    <property type="term" value="C:nucleus"/>
    <property type="evidence" value="ECO:0007669"/>
    <property type="project" value="UniProtKB-SubCell"/>
</dbReference>
<dbReference type="Pfam" id="PF04621">
    <property type="entry name" value="ETS_PEA3_N"/>
    <property type="match status" value="2"/>
</dbReference>
<keyword evidence="5 6" id="KW-0539">Nucleus</keyword>
<evidence type="ECO:0000313" key="10">
    <source>
        <dbReference type="Proteomes" id="UP000289886"/>
    </source>
</evidence>
<keyword evidence="10" id="KW-1185">Reference proteome</keyword>
<feature type="region of interest" description="Disordered" evidence="7">
    <location>
        <begin position="289"/>
        <end position="346"/>
    </location>
</feature>
<evidence type="ECO:0000256" key="4">
    <source>
        <dbReference type="ARBA" id="ARBA00023125"/>
    </source>
</evidence>
<dbReference type="PROSITE" id="PS00346">
    <property type="entry name" value="ETS_DOMAIN_2"/>
    <property type="match status" value="1"/>
</dbReference>
<dbReference type="Pfam" id="PF00178">
    <property type="entry name" value="Ets"/>
    <property type="match status" value="1"/>
</dbReference>
<reference evidence="9 10" key="1">
    <citation type="submission" date="2019-01" db="EMBL/GenBank/DDBJ databases">
        <title>Draft Genome and Complete Hox-Cluster Characterization of the Sterlet Sturgeon (Acipenser ruthenus).</title>
        <authorList>
            <person name="Wei Q."/>
        </authorList>
    </citation>
    <scope>NUCLEOTIDE SEQUENCE [LARGE SCALE GENOMIC DNA]</scope>
    <source>
        <strain evidence="9">WHYD16114868_AA</strain>
        <tissue evidence="9">Blood</tissue>
    </source>
</reference>
<proteinExistence type="inferred from homology"/>
<evidence type="ECO:0000259" key="8">
    <source>
        <dbReference type="PROSITE" id="PS50061"/>
    </source>
</evidence>
<dbReference type="AlphaFoldDB" id="A0A444TXX9"/>
<feature type="region of interest" description="Disordered" evidence="7">
    <location>
        <begin position="144"/>
        <end position="178"/>
    </location>
</feature>